<evidence type="ECO:0000256" key="1">
    <source>
        <dbReference type="SAM" id="Coils"/>
    </source>
</evidence>
<organism evidence="3 4">
    <name type="scientific">Blautia difficilis</name>
    <dbReference type="NCBI Taxonomy" id="2763027"/>
    <lineage>
        <taxon>Bacteria</taxon>
        <taxon>Bacillati</taxon>
        <taxon>Bacillota</taxon>
        <taxon>Clostridia</taxon>
        <taxon>Lachnospirales</taxon>
        <taxon>Lachnospiraceae</taxon>
        <taxon>Blautia</taxon>
    </lineage>
</organism>
<keyword evidence="2" id="KW-0812">Transmembrane</keyword>
<feature type="transmembrane region" description="Helical" evidence="2">
    <location>
        <begin position="12"/>
        <end position="35"/>
    </location>
</feature>
<keyword evidence="1" id="KW-0175">Coiled coil</keyword>
<sequence>MGIEQIQKIHEFGEVNVIISILLCAALVIALRAGWEKLLDVLGLETKASLQKKALEQRLSDMEQKIADFEQSQHDYHGQSITIRDDLENNQKVLQDGINELKMLLINKEIDDIRTTILDFSNAVMNGRNYNKEQYEHIIDLYDKYEKILDQNGMTNGRVTASMEFVLKNYQDLMDNGFKK</sequence>
<keyword evidence="2" id="KW-0472">Membrane</keyword>
<evidence type="ECO:0000313" key="3">
    <source>
        <dbReference type="EMBL" id="MBC5781243.1"/>
    </source>
</evidence>
<keyword evidence="2" id="KW-1133">Transmembrane helix</keyword>
<keyword evidence="4" id="KW-1185">Reference proteome</keyword>
<evidence type="ECO:0000256" key="2">
    <source>
        <dbReference type="SAM" id="Phobius"/>
    </source>
</evidence>
<accession>A0ABR7IMJ2</accession>
<dbReference type="EMBL" id="JACOQG010000068">
    <property type="protein sequence ID" value="MBC5781243.1"/>
    <property type="molecule type" value="Genomic_DNA"/>
</dbReference>
<dbReference type="RefSeq" id="WP_186995742.1">
    <property type="nucleotide sequence ID" value="NZ_JACOQG010000068.1"/>
</dbReference>
<name>A0ABR7IMJ2_9FIRM</name>
<dbReference type="Proteomes" id="UP000649826">
    <property type="component" value="Unassembled WGS sequence"/>
</dbReference>
<evidence type="ECO:0000313" key="4">
    <source>
        <dbReference type="Proteomes" id="UP000649826"/>
    </source>
</evidence>
<gene>
    <name evidence="3" type="ORF">H8Z82_16680</name>
</gene>
<comment type="caution">
    <text evidence="3">The sequence shown here is derived from an EMBL/GenBank/DDBJ whole genome shotgun (WGS) entry which is preliminary data.</text>
</comment>
<feature type="coiled-coil region" evidence="1">
    <location>
        <begin position="45"/>
        <end position="104"/>
    </location>
</feature>
<protein>
    <submittedName>
        <fullName evidence="3">Uncharacterized protein</fullName>
    </submittedName>
</protein>
<reference evidence="3 4" key="1">
    <citation type="submission" date="2020-08" db="EMBL/GenBank/DDBJ databases">
        <title>Genome public.</title>
        <authorList>
            <person name="Liu C."/>
            <person name="Sun Q."/>
        </authorList>
    </citation>
    <scope>NUCLEOTIDE SEQUENCE [LARGE SCALE GENOMIC DNA]</scope>
    <source>
        <strain evidence="3 4">M29</strain>
    </source>
</reference>
<proteinExistence type="predicted"/>